<dbReference type="SUPFAM" id="SSF48613">
    <property type="entry name" value="Heme oxygenase-like"/>
    <property type="match status" value="1"/>
</dbReference>
<comment type="caution">
    <text evidence="1">The sequence shown here is derived from an EMBL/GenBank/DDBJ whole genome shotgun (WGS) entry which is preliminary data.</text>
</comment>
<sequence>MPQAAFPDAADDRAPPTLRERLRIETRQDHEALDALFDGMLEDESDRRYRGFVAMNLLAHRAIEPRLVGALAEAGWQPGDRLEAAERDARALGLEAAEPPPFPLAPLAVPAAFGVAYVLEGSRLGARFMLKALKAREADAPRNRLPTHYLQASGDPSPFRNLLTAMNEAGMTEDDQTLAIEAARRTFRYFRQIAATWPHDGGPRT</sequence>
<evidence type="ECO:0000313" key="1">
    <source>
        <dbReference type="EMBL" id="MBB3997011.1"/>
    </source>
</evidence>
<name>A0A7W6E930_9HYPH</name>
<dbReference type="CDD" id="cd19166">
    <property type="entry name" value="HemeO-bac"/>
    <property type="match status" value="1"/>
</dbReference>
<dbReference type="EMBL" id="JACIEK010000001">
    <property type="protein sequence ID" value="MBB3997011.1"/>
    <property type="molecule type" value="Genomic_DNA"/>
</dbReference>
<gene>
    <name evidence="1" type="ORF">GGR04_000832</name>
</gene>
<organism evidence="1 2">
    <name type="scientific">Aureimonas pseudogalii</name>
    <dbReference type="NCBI Taxonomy" id="1744844"/>
    <lineage>
        <taxon>Bacteria</taxon>
        <taxon>Pseudomonadati</taxon>
        <taxon>Pseudomonadota</taxon>
        <taxon>Alphaproteobacteria</taxon>
        <taxon>Hyphomicrobiales</taxon>
        <taxon>Aurantimonadaceae</taxon>
        <taxon>Aureimonas</taxon>
    </lineage>
</organism>
<accession>A0A7W6E930</accession>
<dbReference type="GO" id="GO:0004392">
    <property type="term" value="F:heme oxygenase (decyclizing) activity"/>
    <property type="evidence" value="ECO:0007669"/>
    <property type="project" value="InterPro"/>
</dbReference>
<dbReference type="Proteomes" id="UP000542776">
    <property type="component" value="Unassembled WGS sequence"/>
</dbReference>
<dbReference type="Pfam" id="PF01126">
    <property type="entry name" value="Heme_oxygenase"/>
    <property type="match status" value="1"/>
</dbReference>
<dbReference type="InterPro" id="IPR016053">
    <property type="entry name" value="Haem_Oase-like"/>
</dbReference>
<evidence type="ECO:0000313" key="2">
    <source>
        <dbReference type="Proteomes" id="UP000542776"/>
    </source>
</evidence>
<dbReference type="GO" id="GO:0006788">
    <property type="term" value="P:heme oxidation"/>
    <property type="evidence" value="ECO:0007669"/>
    <property type="project" value="InterPro"/>
</dbReference>
<dbReference type="Gene3D" id="1.20.910.10">
    <property type="entry name" value="Heme oxygenase-like"/>
    <property type="match status" value="1"/>
</dbReference>
<protein>
    <submittedName>
        <fullName evidence="1">Heme oxygenase</fullName>
    </submittedName>
</protein>
<dbReference type="AlphaFoldDB" id="A0A7W6E930"/>
<dbReference type="InterPro" id="IPR016084">
    <property type="entry name" value="Haem_Oase-like_multi-hlx"/>
</dbReference>
<proteinExistence type="predicted"/>
<reference evidence="1 2" key="1">
    <citation type="submission" date="2020-08" db="EMBL/GenBank/DDBJ databases">
        <title>Genomic Encyclopedia of Type Strains, Phase IV (KMG-IV): sequencing the most valuable type-strain genomes for metagenomic binning, comparative biology and taxonomic classification.</title>
        <authorList>
            <person name="Goeker M."/>
        </authorList>
    </citation>
    <scope>NUCLEOTIDE SEQUENCE [LARGE SCALE GENOMIC DNA]</scope>
    <source>
        <strain evidence="1 2">DSM 102238</strain>
    </source>
</reference>
<dbReference type="RefSeq" id="WP_183198126.1">
    <property type="nucleotide sequence ID" value="NZ_JACIEK010000001.1"/>
</dbReference>
<keyword evidence="2" id="KW-1185">Reference proteome</keyword>